<evidence type="ECO:0000313" key="2">
    <source>
        <dbReference type="EMBL" id="RAK51740.1"/>
    </source>
</evidence>
<dbReference type="AlphaFoldDB" id="A0A328AAV0"/>
<evidence type="ECO:0000313" key="3">
    <source>
        <dbReference type="Proteomes" id="UP000249254"/>
    </source>
</evidence>
<dbReference type="SUPFAM" id="SSF53474">
    <property type="entry name" value="alpha/beta-Hydrolases"/>
    <property type="match status" value="1"/>
</dbReference>
<evidence type="ECO:0000256" key="1">
    <source>
        <dbReference type="SAM" id="SignalP"/>
    </source>
</evidence>
<dbReference type="InterPro" id="IPR021440">
    <property type="entry name" value="DUF3089"/>
</dbReference>
<organism evidence="2 3">
    <name type="scientific">Phenylobacterium soli</name>
    <dbReference type="NCBI Taxonomy" id="2170551"/>
    <lineage>
        <taxon>Bacteria</taxon>
        <taxon>Pseudomonadati</taxon>
        <taxon>Pseudomonadota</taxon>
        <taxon>Alphaproteobacteria</taxon>
        <taxon>Caulobacterales</taxon>
        <taxon>Caulobacteraceae</taxon>
        <taxon>Phenylobacterium</taxon>
    </lineage>
</organism>
<feature type="signal peptide" evidence="1">
    <location>
        <begin position="1"/>
        <end position="18"/>
    </location>
</feature>
<feature type="chain" id="PRO_5016338628" evidence="1">
    <location>
        <begin position="19"/>
        <end position="395"/>
    </location>
</feature>
<dbReference type="OrthoDB" id="9794645at2"/>
<accession>A0A328AAV0</accession>
<protein>
    <submittedName>
        <fullName evidence="2">DUF3089 domain-containing protein</fullName>
    </submittedName>
</protein>
<dbReference type="RefSeq" id="WP_111530302.1">
    <property type="nucleotide sequence ID" value="NZ_JBHRSG010000003.1"/>
</dbReference>
<proteinExistence type="predicted"/>
<keyword evidence="1" id="KW-0732">Signal</keyword>
<dbReference type="InterPro" id="IPR029058">
    <property type="entry name" value="AB_hydrolase_fold"/>
</dbReference>
<name>A0A328AAV0_9CAUL</name>
<dbReference type="Pfam" id="PF11288">
    <property type="entry name" value="DUF3089"/>
    <property type="match status" value="1"/>
</dbReference>
<keyword evidence="3" id="KW-1185">Reference proteome</keyword>
<sequence length="395" mass="41827">MAGKVLAALALSAGFVMAAASAQAQQAPAKNDYAKVENWLCRPGKTDGNACGYDLTTTIVQANGKESVERYRPNPKAPIDCFYVYPTVSNDPGVISDMKPGLEEQNVVKQQFARLGAKCRLYAPLYRQVTLTALRAGIAGKPLPGSADPKIRGVGYEDVVDAWNYYLAHDNHGRGVVLVGHSQGSGVLTNLIKNEIDGKPAQKKLVSAILMGTRLPVDAGKDTGLFQHVPLCRKASQTGCVIAYASFRDTVPPPANSRFGKADGGREAACTNPANLAPGGKGALHAYLTNAGPDIADADRRKVEWVKGKANPDTPFVSAPGLLSAECVSKDGFNYLQVHVNADPADPRADDINGDVVVFGKVSADWGLHLIDANLAMGNLMDIVGAETKAYLAKK</sequence>
<dbReference type="EMBL" id="QFYQ01000002">
    <property type="protein sequence ID" value="RAK51740.1"/>
    <property type="molecule type" value="Genomic_DNA"/>
</dbReference>
<comment type="caution">
    <text evidence="2">The sequence shown here is derived from an EMBL/GenBank/DDBJ whole genome shotgun (WGS) entry which is preliminary data.</text>
</comment>
<dbReference type="Proteomes" id="UP000249254">
    <property type="component" value="Unassembled WGS sequence"/>
</dbReference>
<gene>
    <name evidence="2" type="ORF">DJ017_18080</name>
</gene>
<reference evidence="3" key="1">
    <citation type="submission" date="2018-05" db="EMBL/GenBank/DDBJ databases">
        <authorList>
            <person name="Li X."/>
        </authorList>
    </citation>
    <scope>NUCLEOTIDE SEQUENCE [LARGE SCALE GENOMIC DNA]</scope>
    <source>
        <strain evidence="3">LX32</strain>
    </source>
</reference>